<protein>
    <submittedName>
        <fullName evidence="1">Uncharacterized protein</fullName>
    </submittedName>
</protein>
<dbReference type="AlphaFoldDB" id="A0A6P1CF88"/>
<organism evidence="1 2">
    <name type="scientific">Nocardia cyriacigeorgica</name>
    <dbReference type="NCBI Taxonomy" id="135487"/>
    <lineage>
        <taxon>Bacteria</taxon>
        <taxon>Bacillati</taxon>
        <taxon>Actinomycetota</taxon>
        <taxon>Actinomycetes</taxon>
        <taxon>Mycobacteriales</taxon>
        <taxon>Nocardiaceae</taxon>
        <taxon>Nocardia</taxon>
    </lineage>
</organism>
<comment type="caution">
    <text evidence="1">The sequence shown here is derived from an EMBL/GenBank/DDBJ whole genome shotgun (WGS) entry which is preliminary data.</text>
</comment>
<dbReference type="Proteomes" id="UP000471166">
    <property type="component" value="Unassembled WGS sequence"/>
</dbReference>
<evidence type="ECO:0000313" key="1">
    <source>
        <dbReference type="EMBL" id="NEW31291.1"/>
    </source>
</evidence>
<proteinExistence type="predicted"/>
<evidence type="ECO:0000313" key="2">
    <source>
        <dbReference type="Proteomes" id="UP000471166"/>
    </source>
</evidence>
<reference evidence="1 2" key="1">
    <citation type="submission" date="2020-01" db="EMBL/GenBank/DDBJ databases">
        <title>Genetics and antimicrobial susceptibilities of Nocardia species isolated from the soil; a comparison with species isolated from humans.</title>
        <authorList>
            <person name="Carrasco G."/>
            <person name="Monzon S."/>
            <person name="Sansegundo M."/>
            <person name="Garcia E."/>
            <person name="Garrido N."/>
            <person name="Medina M.J."/>
            <person name="Villalon P."/>
            <person name="Ramirez-Arocha A.C."/>
            <person name="Jimenez P."/>
            <person name="Cuesta I."/>
            <person name="Valdezate S."/>
        </authorList>
    </citation>
    <scope>NUCLEOTIDE SEQUENCE [LARGE SCALE GENOMIC DNA]</scope>
    <source>
        <strain evidence="1 2">CNM20110626</strain>
    </source>
</reference>
<accession>A0A6P1CF88</accession>
<sequence length="89" mass="10353">MKTSPEAQRYIDQWAQGYRPTEVARRHFLSQCWNEIEAESMRLATYFGKDPRVYLDKAREFVEQVARSEAALRRNLAGDRHPGPGSQPE</sequence>
<dbReference type="RefSeq" id="WP_163841176.1">
    <property type="nucleotide sequence ID" value="NZ_JAAGVB010000002.1"/>
</dbReference>
<dbReference type="EMBL" id="JAAGVB010000002">
    <property type="protein sequence ID" value="NEW31291.1"/>
    <property type="molecule type" value="Genomic_DNA"/>
</dbReference>
<name>A0A6P1CF88_9NOCA</name>
<gene>
    <name evidence="1" type="ORF">GV791_01785</name>
</gene>